<evidence type="ECO:0000313" key="5">
    <source>
        <dbReference type="Proteomes" id="UP000254794"/>
    </source>
</evidence>
<protein>
    <submittedName>
        <fullName evidence="4">Putative conjugative transfer protein TraB</fullName>
    </submittedName>
</protein>
<keyword evidence="3" id="KW-0812">Transmembrane</keyword>
<dbReference type="OrthoDB" id="15544at2"/>
<dbReference type="EMBL" id="UGOD01000002">
    <property type="protein sequence ID" value="STX81257.1"/>
    <property type="molecule type" value="Genomic_DNA"/>
</dbReference>
<keyword evidence="3" id="KW-1133">Transmembrane helix</keyword>
<evidence type="ECO:0000313" key="4">
    <source>
        <dbReference type="EMBL" id="STX81257.1"/>
    </source>
</evidence>
<reference evidence="4 5" key="1">
    <citation type="submission" date="2018-06" db="EMBL/GenBank/DDBJ databases">
        <authorList>
            <consortium name="Pathogen Informatics"/>
            <person name="Doyle S."/>
        </authorList>
    </citation>
    <scope>NUCLEOTIDE SEQUENCE [LARGE SCALE GENOMIC DNA]</scope>
    <source>
        <strain evidence="4 5">NCTC13316</strain>
    </source>
</reference>
<feature type="transmembrane region" description="Helical" evidence="3">
    <location>
        <begin position="29"/>
        <end position="47"/>
    </location>
</feature>
<feature type="region of interest" description="Disordered" evidence="2">
    <location>
        <begin position="478"/>
        <end position="497"/>
    </location>
</feature>
<feature type="coiled-coil region" evidence="1">
    <location>
        <begin position="81"/>
        <end position="141"/>
    </location>
</feature>
<keyword evidence="5" id="KW-1185">Reference proteome</keyword>
<proteinExistence type="predicted"/>
<sequence length="497" mass="55208">MKEKLKALQTKLKSKHKNINMRAKREQTITALSIACVCISFYGFYLYTTKHRVKPILANQEIAFDGVFDSKFSQDSDEAVLLKQQKEIDELTARFKKTEENLKSPPIVTSFKEDEETKKLVQALSEKLNQLEKENIHIFEKLQVAMLKGQQASLGVRPPTKEEMAEKLRRKALNKRSYYQNAGLETVRFNSSRKGSFERRPDNYVWAGTFVSGIMLTGVMGDAGVNGQKNTGTVLIRLDENGTMPNGKRSRLKDCFVLGSSYGDLSGDSVVIHTETLSCASNDLNFEIKVYGSVYDQDAMQDVRGTPILKTKPLLEYTAAAGLIAGIGDGLSNYGSIQSINPDGSLSKISPSSIGRMAAGGAIINPANKVSEYIMKITDIYHPLVVARAGRRVSVMFIKGFWIDKAHQKFESEKAIDNEQAQLEEKAVTTTITRVNSHNELINSNVNQPVFAKINQEIAEKQKTLSLDKSNAEQSFLAQKGYEPKPLFSESNPGDAP</sequence>
<keyword evidence="1" id="KW-0175">Coiled coil</keyword>
<gene>
    <name evidence="4" type="ORF">NCTC13316_03126</name>
</gene>
<dbReference type="Proteomes" id="UP000254794">
    <property type="component" value="Unassembled WGS sequence"/>
</dbReference>
<dbReference type="AlphaFoldDB" id="A0A378K959"/>
<dbReference type="CDD" id="cd16430">
    <property type="entry name" value="TraB"/>
    <property type="match status" value="1"/>
</dbReference>
<dbReference type="RefSeq" id="WP_115332666.1">
    <property type="nucleotide sequence ID" value="NZ_CAAAHP010000013.1"/>
</dbReference>
<keyword evidence="3" id="KW-0472">Membrane</keyword>
<evidence type="ECO:0000256" key="2">
    <source>
        <dbReference type="SAM" id="MobiDB-lite"/>
    </source>
</evidence>
<evidence type="ECO:0000256" key="1">
    <source>
        <dbReference type="SAM" id="Coils"/>
    </source>
</evidence>
<name>A0A378K959_9GAMM</name>
<dbReference type="InterPro" id="IPR005498">
    <property type="entry name" value="T4SS_VirB10/TraB/TrbI"/>
</dbReference>
<accession>A0A378K959</accession>
<evidence type="ECO:0000256" key="3">
    <source>
        <dbReference type="SAM" id="Phobius"/>
    </source>
</evidence>
<dbReference type="Pfam" id="PF03743">
    <property type="entry name" value="TrbI"/>
    <property type="match status" value="1"/>
</dbReference>
<organism evidence="4 5">
    <name type="scientific">Legionella busanensis</name>
    <dbReference type="NCBI Taxonomy" id="190655"/>
    <lineage>
        <taxon>Bacteria</taxon>
        <taxon>Pseudomonadati</taxon>
        <taxon>Pseudomonadota</taxon>
        <taxon>Gammaproteobacteria</taxon>
        <taxon>Legionellales</taxon>
        <taxon>Legionellaceae</taxon>
        <taxon>Legionella</taxon>
    </lineage>
</organism>